<evidence type="ECO:0000256" key="2">
    <source>
        <dbReference type="ARBA" id="ARBA00006275"/>
    </source>
</evidence>
<dbReference type="InterPro" id="IPR011990">
    <property type="entry name" value="TPR-like_helical_dom_sf"/>
</dbReference>
<dbReference type="EMBL" id="JAOTIF010000036">
    <property type="protein sequence ID" value="MCU7552530.1"/>
    <property type="molecule type" value="Genomic_DNA"/>
</dbReference>
<gene>
    <name evidence="10" type="ORF">OCK74_25650</name>
</gene>
<feature type="region of interest" description="Disordered" evidence="6">
    <location>
        <begin position="579"/>
        <end position="599"/>
    </location>
</feature>
<evidence type="ECO:0000256" key="1">
    <source>
        <dbReference type="ARBA" id="ARBA00004442"/>
    </source>
</evidence>
<feature type="domain" description="SusD-like N-terminal" evidence="9">
    <location>
        <begin position="89"/>
        <end position="212"/>
    </location>
</feature>
<sequence length="599" mass="67227">MKRISNKYILILCLLAMASACKKGLDYKDPNSISPDNVWKDANMIKAYLTDIYGIAMPGWDLSSGNNTDEAYNSPTSMTAFSRGIISVDQTNTSMNYTVIDKSNFFLDQLATVPATVLDPAVNARYQGEAKFWRAWTYWNMVNAIGGVPLILHTQDATNFSSLKVPRAKTSECIAQMVKDLDSAASLLPGSYTGADYGRITKVAALGLKGRILMWWASPVFNPNNDQTRWQNAYNATKAAVDAATAAGNGLVDNFRSIWYNRNKEQIMVRQYDFSKANGYVPFNNVRPIPFTNNATDNNMPQLSLLMAYPKKDGSFLQLSDTSNFDQFMTDFYANRDDRFYATIYSGGTVYPTPDIFIGETTRSTYWMAWAMKNGGIRTDSNINRVIYPAGASTTNYSSFRYRRIDTTQTGPQSATGVNGNTMWWVPMRYAELYLNYGECANEVGKGAEVLQVLKDIRKRANIIAGANGNYGITASTQAEFRTAIMKERQVELAYENFRLGDLRRWKRYDVLNAQGTRKLLILTLKEGAPLPGKTQTIMEPAVRANFKFTYVSNLDGAGYSYNYDLNHWFNALNPAQMSTEPDQLPQNKEWGGTFDPLQ</sequence>
<dbReference type="SUPFAM" id="SSF48452">
    <property type="entry name" value="TPR-like"/>
    <property type="match status" value="1"/>
</dbReference>
<feature type="chain" id="PRO_5040737381" evidence="7">
    <location>
        <begin position="23"/>
        <end position="599"/>
    </location>
</feature>
<feature type="domain" description="RagB/SusD" evidence="8">
    <location>
        <begin position="265"/>
        <end position="511"/>
    </location>
</feature>
<organism evidence="10 11">
    <name type="scientific">Paraflavisolibacter caeni</name>
    <dbReference type="NCBI Taxonomy" id="2982496"/>
    <lineage>
        <taxon>Bacteria</taxon>
        <taxon>Pseudomonadati</taxon>
        <taxon>Bacteroidota</taxon>
        <taxon>Chitinophagia</taxon>
        <taxon>Chitinophagales</taxon>
        <taxon>Chitinophagaceae</taxon>
        <taxon>Paraflavisolibacter</taxon>
    </lineage>
</organism>
<keyword evidence="3 7" id="KW-0732">Signal</keyword>
<evidence type="ECO:0000256" key="4">
    <source>
        <dbReference type="ARBA" id="ARBA00023136"/>
    </source>
</evidence>
<dbReference type="RefSeq" id="WP_279299967.1">
    <property type="nucleotide sequence ID" value="NZ_JAOTIF010000036.1"/>
</dbReference>
<comment type="subcellular location">
    <subcellularLocation>
        <location evidence="1">Cell outer membrane</location>
    </subcellularLocation>
</comment>
<name>A0A9X3B9V5_9BACT</name>
<accession>A0A9X3B9V5</accession>
<dbReference type="PROSITE" id="PS51257">
    <property type="entry name" value="PROKAR_LIPOPROTEIN"/>
    <property type="match status" value="1"/>
</dbReference>
<comment type="caution">
    <text evidence="10">The sequence shown here is derived from an EMBL/GenBank/DDBJ whole genome shotgun (WGS) entry which is preliminary data.</text>
</comment>
<dbReference type="Pfam" id="PF07980">
    <property type="entry name" value="SusD_RagB"/>
    <property type="match status" value="1"/>
</dbReference>
<protein>
    <submittedName>
        <fullName evidence="10">RagB/SusD family nutrient uptake outer membrane protein</fullName>
    </submittedName>
</protein>
<dbReference type="Pfam" id="PF14322">
    <property type="entry name" value="SusD-like_3"/>
    <property type="match status" value="1"/>
</dbReference>
<dbReference type="Gene3D" id="1.25.40.390">
    <property type="match status" value="1"/>
</dbReference>
<dbReference type="Proteomes" id="UP001155483">
    <property type="component" value="Unassembled WGS sequence"/>
</dbReference>
<evidence type="ECO:0000256" key="6">
    <source>
        <dbReference type="SAM" id="MobiDB-lite"/>
    </source>
</evidence>
<evidence type="ECO:0000313" key="11">
    <source>
        <dbReference type="Proteomes" id="UP001155483"/>
    </source>
</evidence>
<evidence type="ECO:0000313" key="10">
    <source>
        <dbReference type="EMBL" id="MCU7552530.1"/>
    </source>
</evidence>
<reference evidence="10" key="2">
    <citation type="submission" date="2023-04" db="EMBL/GenBank/DDBJ databases">
        <title>Paracnuella aquatica gen. nov., sp. nov., a member of the family Chitinophagaceae isolated from a hot spring.</title>
        <authorList>
            <person name="Wang C."/>
        </authorList>
    </citation>
    <scope>NUCLEOTIDE SEQUENCE</scope>
    <source>
        <strain evidence="10">LB-8</strain>
    </source>
</reference>
<reference evidence="10" key="1">
    <citation type="submission" date="2022-09" db="EMBL/GenBank/DDBJ databases">
        <authorList>
            <person name="Yuan C."/>
            <person name="Ke Z."/>
        </authorList>
    </citation>
    <scope>NUCLEOTIDE SEQUENCE</scope>
    <source>
        <strain evidence="10">LB-8</strain>
    </source>
</reference>
<comment type="similarity">
    <text evidence="2">Belongs to the SusD family.</text>
</comment>
<evidence type="ECO:0000259" key="9">
    <source>
        <dbReference type="Pfam" id="PF14322"/>
    </source>
</evidence>
<evidence type="ECO:0000259" key="8">
    <source>
        <dbReference type="Pfam" id="PF07980"/>
    </source>
</evidence>
<proteinExistence type="inferred from homology"/>
<dbReference type="GO" id="GO:0009279">
    <property type="term" value="C:cell outer membrane"/>
    <property type="evidence" value="ECO:0007669"/>
    <property type="project" value="UniProtKB-SubCell"/>
</dbReference>
<dbReference type="InterPro" id="IPR012944">
    <property type="entry name" value="SusD_RagB_dom"/>
</dbReference>
<evidence type="ECO:0000256" key="3">
    <source>
        <dbReference type="ARBA" id="ARBA00022729"/>
    </source>
</evidence>
<evidence type="ECO:0000256" key="7">
    <source>
        <dbReference type="SAM" id="SignalP"/>
    </source>
</evidence>
<keyword evidence="4" id="KW-0472">Membrane</keyword>
<evidence type="ECO:0000256" key="5">
    <source>
        <dbReference type="ARBA" id="ARBA00023237"/>
    </source>
</evidence>
<dbReference type="InterPro" id="IPR033985">
    <property type="entry name" value="SusD-like_N"/>
</dbReference>
<keyword evidence="5" id="KW-0998">Cell outer membrane</keyword>
<keyword evidence="11" id="KW-1185">Reference proteome</keyword>
<feature type="signal peptide" evidence="7">
    <location>
        <begin position="1"/>
        <end position="22"/>
    </location>
</feature>
<dbReference type="AlphaFoldDB" id="A0A9X3B9V5"/>